<comment type="caution">
    <text evidence="2">The sequence shown here is derived from an EMBL/GenBank/DDBJ whole genome shotgun (WGS) entry which is preliminary data.</text>
</comment>
<protein>
    <recommendedName>
        <fullName evidence="4">Chitin-binding type-3 domain-containing protein</fullName>
    </recommendedName>
</protein>
<proteinExistence type="predicted"/>
<organism evidence="2 3">
    <name type="scientific">Candidatus Accumulibacter proximus</name>
    <dbReference type="NCBI Taxonomy" id="2954385"/>
    <lineage>
        <taxon>Bacteria</taxon>
        <taxon>Pseudomonadati</taxon>
        <taxon>Pseudomonadota</taxon>
        <taxon>Betaproteobacteria</taxon>
        <taxon>Candidatus Accumulibacter</taxon>
    </lineage>
</organism>
<feature type="signal peptide" evidence="1">
    <location>
        <begin position="1"/>
        <end position="21"/>
    </location>
</feature>
<reference evidence="2 3" key="1">
    <citation type="submission" date="2020-10" db="EMBL/GenBank/DDBJ databases">
        <title>Connecting structure to function with the recovery of over 1000 high-quality activated sludge metagenome-assembled genomes encoding full-length rRNA genes using long-read sequencing.</title>
        <authorList>
            <person name="Singleton C.M."/>
            <person name="Petriglieri F."/>
            <person name="Kristensen J.M."/>
            <person name="Kirkegaard R.H."/>
            <person name="Michaelsen T.Y."/>
            <person name="Andersen M.H."/>
            <person name="Karst S.M."/>
            <person name="Dueholm M.S."/>
            <person name="Nielsen P.H."/>
            <person name="Albertsen M."/>
        </authorList>
    </citation>
    <scope>NUCLEOTIDE SEQUENCE [LARGE SCALE GENOMIC DNA]</scope>
    <source>
        <strain evidence="2">EsbW_18-Q3-R4-48_BATAC.285</strain>
    </source>
</reference>
<evidence type="ECO:0000256" key="1">
    <source>
        <dbReference type="SAM" id="SignalP"/>
    </source>
</evidence>
<dbReference type="EMBL" id="JADJMH010000022">
    <property type="protein sequence ID" value="MBK7676717.1"/>
    <property type="molecule type" value="Genomic_DNA"/>
</dbReference>
<feature type="chain" id="PRO_5037910828" description="Chitin-binding type-3 domain-containing protein" evidence="1">
    <location>
        <begin position="22"/>
        <end position="158"/>
    </location>
</feature>
<accession>A0A935UHH3</accession>
<name>A0A935UHH3_9PROT</name>
<evidence type="ECO:0008006" key="4">
    <source>
        <dbReference type="Google" id="ProtNLM"/>
    </source>
</evidence>
<keyword evidence="1" id="KW-0732">Signal</keyword>
<evidence type="ECO:0000313" key="3">
    <source>
        <dbReference type="Proteomes" id="UP000697998"/>
    </source>
</evidence>
<dbReference type="AlphaFoldDB" id="A0A935UHH3"/>
<dbReference type="Proteomes" id="UP000697998">
    <property type="component" value="Unassembled WGS sequence"/>
</dbReference>
<evidence type="ECO:0000313" key="2">
    <source>
        <dbReference type="EMBL" id="MBK7676717.1"/>
    </source>
</evidence>
<sequence>MKSLLAVLFLLALVHPNIGLAGGRGSGAYGASGTVVVGGAYGHGPRGGYYGPRGGYYGPGWRPYGPRVGVYFGAPLGWGWPWGPPVYYPPPVVYPPVIAVPPPVVYVERGEVSDSAISGSSESLEAGYWYYCREQGAYYPAVTQCPGAWEKVAPAGNQ</sequence>
<gene>
    <name evidence="2" type="ORF">IPJ27_19220</name>
</gene>